<dbReference type="Gene3D" id="3.60.21.10">
    <property type="match status" value="1"/>
</dbReference>
<dbReference type="Pfam" id="PF00149">
    <property type="entry name" value="Metallophos"/>
    <property type="match status" value="1"/>
</dbReference>
<dbReference type="GO" id="GO:0004527">
    <property type="term" value="F:exonuclease activity"/>
    <property type="evidence" value="ECO:0007669"/>
    <property type="project" value="UniProtKB-KW"/>
</dbReference>
<dbReference type="InterPro" id="IPR004593">
    <property type="entry name" value="SbcD"/>
</dbReference>
<dbReference type="SUPFAM" id="SSF56300">
    <property type="entry name" value="Metallo-dependent phosphatases"/>
    <property type="match status" value="1"/>
</dbReference>
<evidence type="ECO:0000256" key="2">
    <source>
        <dbReference type="ARBA" id="ARBA00011322"/>
    </source>
</evidence>
<dbReference type="InterPro" id="IPR029052">
    <property type="entry name" value="Metallo-depent_PP-like"/>
</dbReference>
<keyword evidence="11" id="KW-1185">Reference proteome</keyword>
<sequence>MKILHTSDWHFGRTLHGADLTQAFELWCDHVVELASDVDAVLVSGDIFDRGVPPVAMVSLLSHTLRRLVERTQVIITSGNHDSAGRLGFVSDLLKDGLTLRTRATDVAVPIPVRDAQGRIGAIVYGIPYLEPDIAKNELSSDGIPLSRSHEAVLSAALKHIRADITEGEYAGMDVPRIVMAHAFIVGGEPSESERNLHIGGVDSAPSGIFNLGLDLPGGGIDYVALGHLHGPQKVGSDTPAMRYSGSPVAFSFSEENHKKSSVLVDFAQAHTPTISLIPAPVERPLATIRGTFDEIISPRYRSHHNSYVRVYVTDDSRPQNLVARLKKHFPYLLECQHAPLSRPQHHVTMAAIKNDPLTVINDFFDNAGGRPMTAEERQLIAQAWELATKENER</sequence>
<dbReference type="Proteomes" id="UP001215216">
    <property type="component" value="Chromosome"/>
</dbReference>
<evidence type="ECO:0000256" key="4">
    <source>
        <dbReference type="ARBA" id="ARBA00022722"/>
    </source>
</evidence>
<evidence type="ECO:0000313" key="10">
    <source>
        <dbReference type="EMBL" id="WFM83066.1"/>
    </source>
</evidence>
<dbReference type="CDD" id="cd00840">
    <property type="entry name" value="MPP_Mre11_N"/>
    <property type="match status" value="1"/>
</dbReference>
<name>A0ABY8G170_9ACTO</name>
<feature type="domain" description="Calcineurin-like phosphoesterase" evidence="8">
    <location>
        <begin position="1"/>
        <end position="232"/>
    </location>
</feature>
<gene>
    <name evidence="7" type="primary">sbcD</name>
    <name evidence="10" type="ORF">P7079_06625</name>
</gene>
<dbReference type="Pfam" id="PF12320">
    <property type="entry name" value="SbcD_C"/>
    <property type="match status" value="1"/>
</dbReference>
<keyword evidence="7" id="KW-0235">DNA replication</keyword>
<evidence type="ECO:0000259" key="9">
    <source>
        <dbReference type="Pfam" id="PF12320"/>
    </source>
</evidence>
<dbReference type="PANTHER" id="PTHR30337">
    <property type="entry name" value="COMPONENT OF ATP-DEPENDENT DSDNA EXONUCLEASE"/>
    <property type="match status" value="1"/>
</dbReference>
<comment type="function">
    <text evidence="7">SbcCD cleaves DNA hairpin structures. These structures can inhibit DNA replication and are intermediates in certain DNA recombination reactions. The complex acts as a 3'-&gt;5' double strand exonuclease that can open hairpins. It also has a 5' single-strand endonuclease activity.</text>
</comment>
<dbReference type="InterPro" id="IPR041796">
    <property type="entry name" value="Mre11_N"/>
</dbReference>
<dbReference type="NCBIfam" id="TIGR00619">
    <property type="entry name" value="sbcd"/>
    <property type="match status" value="1"/>
</dbReference>
<proteinExistence type="inferred from homology"/>
<evidence type="ECO:0000259" key="8">
    <source>
        <dbReference type="Pfam" id="PF00149"/>
    </source>
</evidence>
<keyword evidence="7" id="KW-0233">DNA recombination</keyword>
<dbReference type="PANTHER" id="PTHR30337:SF0">
    <property type="entry name" value="NUCLEASE SBCCD SUBUNIT D"/>
    <property type="match status" value="1"/>
</dbReference>
<accession>A0ABY8G170</accession>
<dbReference type="RefSeq" id="WP_278012492.1">
    <property type="nucleotide sequence ID" value="NZ_CP121208.1"/>
</dbReference>
<evidence type="ECO:0000256" key="1">
    <source>
        <dbReference type="ARBA" id="ARBA00010555"/>
    </source>
</evidence>
<evidence type="ECO:0000313" key="11">
    <source>
        <dbReference type="Proteomes" id="UP001215216"/>
    </source>
</evidence>
<organism evidence="10 11">
    <name type="scientific">Arcanobacterium canis</name>
    <dbReference type="NCBI Taxonomy" id="999183"/>
    <lineage>
        <taxon>Bacteria</taxon>
        <taxon>Bacillati</taxon>
        <taxon>Actinomycetota</taxon>
        <taxon>Actinomycetes</taxon>
        <taxon>Actinomycetales</taxon>
        <taxon>Actinomycetaceae</taxon>
        <taxon>Arcanobacterium</taxon>
    </lineage>
</organism>
<evidence type="ECO:0000256" key="7">
    <source>
        <dbReference type="RuleBase" id="RU363069"/>
    </source>
</evidence>
<reference evidence="10 11" key="1">
    <citation type="submission" date="2023-03" db="EMBL/GenBank/DDBJ databases">
        <title>Complete genome of Arcanobacterium canis strain DSM 25104 isolated in 2010 from a canine otitis externa in Germany.</title>
        <authorList>
            <person name="Borowiak M."/>
            <person name="Kreitlow A."/>
            <person name="Malorny B."/>
            <person name="Laemmler C."/>
            <person name="Prenger-Berninghoff E."/>
            <person name="Ploetz M."/>
            <person name="Abdulmawjood A."/>
        </authorList>
    </citation>
    <scope>NUCLEOTIDE SEQUENCE [LARGE SCALE GENOMIC DNA]</scope>
    <source>
        <strain evidence="10 11">DSM 25104</strain>
    </source>
</reference>
<evidence type="ECO:0000256" key="3">
    <source>
        <dbReference type="ARBA" id="ARBA00013365"/>
    </source>
</evidence>
<dbReference type="EMBL" id="CP121208">
    <property type="protein sequence ID" value="WFM83066.1"/>
    <property type="molecule type" value="Genomic_DNA"/>
</dbReference>
<protein>
    <recommendedName>
        <fullName evidence="3 7">Nuclease SbcCD subunit D</fullName>
    </recommendedName>
</protein>
<evidence type="ECO:0000256" key="5">
    <source>
        <dbReference type="ARBA" id="ARBA00022801"/>
    </source>
</evidence>
<dbReference type="InterPro" id="IPR026843">
    <property type="entry name" value="SbcD_C"/>
</dbReference>
<comment type="similarity">
    <text evidence="1 7">Belongs to the SbcD family.</text>
</comment>
<keyword evidence="5 7" id="KW-0378">Hydrolase</keyword>
<keyword evidence="7" id="KW-0255">Endonuclease</keyword>
<dbReference type="InterPro" id="IPR004843">
    <property type="entry name" value="Calcineurin-like_PHP"/>
</dbReference>
<evidence type="ECO:0000256" key="6">
    <source>
        <dbReference type="ARBA" id="ARBA00022839"/>
    </source>
</evidence>
<keyword evidence="4 7" id="KW-0540">Nuclease</keyword>
<keyword evidence="6 7" id="KW-0269">Exonuclease</keyword>
<dbReference type="InterPro" id="IPR050535">
    <property type="entry name" value="DNA_Repair-Maintenance_Comp"/>
</dbReference>
<comment type="subunit">
    <text evidence="2 7">Heterodimer of SbcC and SbcD.</text>
</comment>
<feature type="domain" description="Nuclease SbcCD subunit D C-terminal" evidence="9">
    <location>
        <begin position="283"/>
        <end position="366"/>
    </location>
</feature>